<accession>F0VZP2</accession>
<evidence type="ECO:0000259" key="1">
    <source>
        <dbReference type="PROSITE" id="PS50076"/>
    </source>
</evidence>
<evidence type="ECO:0000313" key="2">
    <source>
        <dbReference type="EMBL" id="CCA14114.1"/>
    </source>
</evidence>
<gene>
    <name evidence="2" type="primary">AlNc14C2G225</name>
    <name evidence="2" type="ORF">ALNC14_002570</name>
</gene>
<proteinExistence type="predicted"/>
<feature type="domain" description="J" evidence="1">
    <location>
        <begin position="667"/>
        <end position="726"/>
    </location>
</feature>
<dbReference type="SUPFAM" id="SSF46565">
    <property type="entry name" value="Chaperone J-domain"/>
    <property type="match status" value="1"/>
</dbReference>
<protein>
    <submittedName>
        <fullName evidence="2">Uncharacterized protein AlNc14C2G225</fullName>
    </submittedName>
</protein>
<dbReference type="CDD" id="cd06257">
    <property type="entry name" value="DnaJ"/>
    <property type="match status" value="1"/>
</dbReference>
<dbReference type="PROSITE" id="PS50076">
    <property type="entry name" value="DNAJ_2"/>
    <property type="match status" value="1"/>
</dbReference>
<dbReference type="HOGENOM" id="CLU_351799_0_0_1"/>
<dbReference type="SMART" id="SM00271">
    <property type="entry name" value="DnaJ"/>
    <property type="match status" value="1"/>
</dbReference>
<reference evidence="2" key="1">
    <citation type="journal article" date="2011" name="PLoS Biol.">
        <title>Gene gain and loss during evolution of obligate parasitism in the white rust pathogen of Arabidopsis thaliana.</title>
        <authorList>
            <person name="Kemen E."/>
            <person name="Gardiner A."/>
            <person name="Schultz-Larsen T."/>
            <person name="Kemen A.C."/>
            <person name="Balmuth A.L."/>
            <person name="Robert-Seilaniantz A."/>
            <person name="Bailey K."/>
            <person name="Holub E."/>
            <person name="Studholme D.J."/>
            <person name="Maclean D."/>
            <person name="Jones J.D."/>
        </authorList>
    </citation>
    <scope>NUCLEOTIDE SEQUENCE</scope>
</reference>
<dbReference type="InterPro" id="IPR001623">
    <property type="entry name" value="DnaJ_domain"/>
</dbReference>
<dbReference type="EMBL" id="FR824047">
    <property type="protein sequence ID" value="CCA14114.1"/>
    <property type="molecule type" value="Genomic_DNA"/>
</dbReference>
<dbReference type="InterPro" id="IPR036869">
    <property type="entry name" value="J_dom_sf"/>
</dbReference>
<dbReference type="Pfam" id="PF00226">
    <property type="entry name" value="DnaJ"/>
    <property type="match status" value="1"/>
</dbReference>
<dbReference type="Gene3D" id="1.10.287.110">
    <property type="entry name" value="DnaJ domain"/>
    <property type="match status" value="1"/>
</dbReference>
<reference evidence="2" key="2">
    <citation type="submission" date="2011-02" db="EMBL/GenBank/DDBJ databases">
        <authorList>
            <person name="MacLean D."/>
        </authorList>
    </citation>
    <scope>NUCLEOTIDE SEQUENCE</scope>
</reference>
<organism evidence="2">
    <name type="scientific">Albugo laibachii Nc14</name>
    <dbReference type="NCBI Taxonomy" id="890382"/>
    <lineage>
        <taxon>Eukaryota</taxon>
        <taxon>Sar</taxon>
        <taxon>Stramenopiles</taxon>
        <taxon>Oomycota</taxon>
        <taxon>Peronosporomycetes</taxon>
        <taxon>Albuginales</taxon>
        <taxon>Albuginaceae</taxon>
        <taxon>Albugo</taxon>
    </lineage>
</organism>
<dbReference type="AlphaFoldDB" id="F0VZP2"/>
<sequence>MLGISVQLLLFYGVYGIFHTKVPILSRFPPYRQQVRIQILDTEEPVDVLEILRHRYNQTSGWREQVIAQLCDRVACRRRRPIVYSLQVKGLGTIKLMEDDAVPEVVLSFCRQKALRREDCGDLIEAVCRKTKHVQVRCRPKPKLSEDIYGPNGLIGKLEIAETEPIDSIYRFMVDHDLDLEVMAQLSTRICARVRCHRDFPLIYDQNISLGQRLLRLQIPFDTLPADAIALFAAEHLFTPEQQAELLQAVCKDRYVQCEREVFMETEIVTEDGQSLGSLQILKREELADAVYRFGTAHNVTRSTRNSLFETLCGQNDIRCTRREALLHSIPVRFATDKLGSLRLYEDQEPADAVFDFAIAHQLSPSTRDTLLDRLCLNLPVICSRYAPIAISIPIAADNETQLGILDILQDEEAADAIARFGNRLGLTSQVKFQLVQSVCTSVNVRCTRSIGILYQTQFTFPNGSKELVSFYDGQEPVDIVLEYALLRNLTVEQRKELFFTSCNEPRKRLNCTRAEAMLFQLPIWESSDKKLADFELLEGQEPIDVVYAFLEKHDLFQTAPLNTSLIEIVCNSSRARCERTTPFRLLFTMQATYRGIPHTIPYVQPSSEWHCEKHQGGQHCVHHAEILATQYCALHMTEWSECAPRVLEALRTHLEAYEAQIWQSKNLYAKLGLVRSASKEEIDAAYNTLVMRYNNETEPQKYVKLREAYTVLSDPEEKYYYDLPCVKLFGCLCGKKKKDGSILFVPD</sequence>
<name>F0VZP2_9STRA</name>
<dbReference type="PRINTS" id="PR00625">
    <property type="entry name" value="JDOMAIN"/>
</dbReference>